<feature type="domain" description="FAD-binding" evidence="1">
    <location>
        <begin position="6"/>
        <end position="313"/>
    </location>
</feature>
<evidence type="ECO:0000313" key="3">
    <source>
        <dbReference type="Proteomes" id="UP000017670"/>
    </source>
</evidence>
<dbReference type="PANTHER" id="PTHR43747:SF1">
    <property type="entry name" value="SLR1998 PROTEIN"/>
    <property type="match status" value="1"/>
</dbReference>
<dbReference type="RefSeq" id="WP_005062280.1">
    <property type="nucleotide sequence ID" value="NZ_KB849766.1"/>
</dbReference>
<dbReference type="InterPro" id="IPR050816">
    <property type="entry name" value="Flavin-dep_Halogenase_NPB"/>
</dbReference>
<keyword evidence="3" id="KW-1185">Reference proteome</keyword>
<dbReference type="Gene3D" id="3.30.9.100">
    <property type="match status" value="1"/>
</dbReference>
<name>N9FG62_9GAMM</name>
<evidence type="ECO:0000259" key="1">
    <source>
        <dbReference type="Pfam" id="PF01494"/>
    </source>
</evidence>
<dbReference type="STRING" id="262668.GCA_000931715_02798"/>
<evidence type="ECO:0000313" key="2">
    <source>
        <dbReference type="EMBL" id="ENW03859.1"/>
    </source>
</evidence>
<comment type="caution">
    <text evidence="2">The sequence shown here is derived from an EMBL/GenBank/DDBJ whole genome shotgun (WGS) entry which is preliminary data.</text>
</comment>
<dbReference type="GeneID" id="29858185"/>
<dbReference type="AlphaFoldDB" id="N9FG62"/>
<dbReference type="InterPro" id="IPR002938">
    <property type="entry name" value="FAD-bd"/>
</dbReference>
<dbReference type="PRINTS" id="PR00420">
    <property type="entry name" value="RNGMNOXGNASE"/>
</dbReference>
<dbReference type="GO" id="GO:0071949">
    <property type="term" value="F:FAD binding"/>
    <property type="evidence" value="ECO:0007669"/>
    <property type="project" value="InterPro"/>
</dbReference>
<organism evidence="2 3">
    <name type="scientific">Acinetobacter beijerinckii CIP 110307</name>
    <dbReference type="NCBI Taxonomy" id="1217648"/>
    <lineage>
        <taxon>Bacteria</taxon>
        <taxon>Pseudomonadati</taxon>
        <taxon>Pseudomonadota</taxon>
        <taxon>Gammaproteobacteria</taxon>
        <taxon>Moraxellales</taxon>
        <taxon>Moraxellaceae</taxon>
        <taxon>Acinetobacter</taxon>
    </lineage>
</organism>
<accession>N9FG62</accession>
<dbReference type="PANTHER" id="PTHR43747">
    <property type="entry name" value="FAD-BINDING PROTEIN"/>
    <property type="match status" value="1"/>
</dbReference>
<dbReference type="HOGENOM" id="CLU_024648_6_2_6"/>
<sequence>MNLSNIDVCIAGSGPAGCIVARQLSLAGLNVMLIDRPVSNTNKFGETLPSAAIRLLKKLGLEFIIENLSSKSNFQTSYSERVGGNISFWGSDFSSITDFIHDPYGLGLRINRKTFDHQLREAALTSGANFYASNITHLKKKENNWEIELENGEKIKAKWIVDATGRSAKIVKLLGVQRNRGIPLVALYRTCLPKKNHQLNRTILSAHKYGWIYTGKMTDQQWVMGFHTTPKIASKFHKDANQWQQMIQTNLGLSELFGALEFGKDIFSHDARSCWLEKSFGKDWVACGDALLAFDPIAGQGLFNAIYTGMKAAEVILSSKNATKDTKYTTELNQILRTYENRRLSIYRHEQRWSNSPFWQAHQLQQISD</sequence>
<dbReference type="eggNOG" id="COG0644">
    <property type="taxonomic scope" value="Bacteria"/>
</dbReference>
<dbReference type="SUPFAM" id="SSF51905">
    <property type="entry name" value="FAD/NAD(P)-binding domain"/>
    <property type="match status" value="1"/>
</dbReference>
<dbReference type="Proteomes" id="UP000017670">
    <property type="component" value="Unassembled WGS sequence"/>
</dbReference>
<dbReference type="PATRIC" id="fig|1217648.3.peg.2751"/>
<gene>
    <name evidence="2" type="ORF">F933_02829</name>
</gene>
<dbReference type="Gene3D" id="3.50.50.60">
    <property type="entry name" value="FAD/NAD(P)-binding domain"/>
    <property type="match status" value="1"/>
</dbReference>
<protein>
    <recommendedName>
        <fullName evidence="1">FAD-binding domain-containing protein</fullName>
    </recommendedName>
</protein>
<proteinExistence type="predicted"/>
<dbReference type="InterPro" id="IPR036188">
    <property type="entry name" value="FAD/NAD-bd_sf"/>
</dbReference>
<reference evidence="2 3" key="1">
    <citation type="submission" date="2013-02" db="EMBL/GenBank/DDBJ databases">
        <title>The Genome Sequence of Acinetobacter beijerinckii CIP 110307.</title>
        <authorList>
            <consortium name="The Broad Institute Genome Sequencing Platform"/>
            <consortium name="The Broad Institute Genome Sequencing Center for Infectious Disease"/>
            <person name="Cerqueira G."/>
            <person name="Feldgarden M."/>
            <person name="Courvalin P."/>
            <person name="Perichon B."/>
            <person name="Grillot-Courvalin C."/>
            <person name="Clermont D."/>
            <person name="Rocha E."/>
            <person name="Yoon E.-J."/>
            <person name="Nemec A."/>
            <person name="Walker B."/>
            <person name="Young S.K."/>
            <person name="Zeng Q."/>
            <person name="Gargeya S."/>
            <person name="Fitzgerald M."/>
            <person name="Haas B."/>
            <person name="Abouelleil A."/>
            <person name="Alvarado L."/>
            <person name="Arachchi H.M."/>
            <person name="Berlin A.M."/>
            <person name="Chapman S.B."/>
            <person name="Dewar J."/>
            <person name="Goldberg J."/>
            <person name="Griggs A."/>
            <person name="Gujja S."/>
            <person name="Hansen M."/>
            <person name="Howarth C."/>
            <person name="Imamovic A."/>
            <person name="Larimer J."/>
            <person name="McCowan C."/>
            <person name="Murphy C."/>
            <person name="Neiman D."/>
            <person name="Pearson M."/>
            <person name="Priest M."/>
            <person name="Roberts A."/>
            <person name="Saif S."/>
            <person name="Shea T."/>
            <person name="Sisk P."/>
            <person name="Sykes S."/>
            <person name="Wortman J."/>
            <person name="Nusbaum C."/>
            <person name="Birren B."/>
        </authorList>
    </citation>
    <scope>NUCLEOTIDE SEQUENCE [LARGE SCALE GENOMIC DNA]</scope>
    <source>
        <strain evidence="2 3">CIP 110307</strain>
    </source>
</reference>
<dbReference type="Pfam" id="PF01494">
    <property type="entry name" value="FAD_binding_3"/>
    <property type="match status" value="1"/>
</dbReference>
<dbReference type="EMBL" id="APQL01000010">
    <property type="protein sequence ID" value="ENW03859.1"/>
    <property type="molecule type" value="Genomic_DNA"/>
</dbReference>